<dbReference type="PANTHER" id="PTHR30189">
    <property type="entry name" value="LPS-ASSEMBLY PROTEIN"/>
    <property type="match status" value="1"/>
</dbReference>
<dbReference type="InterPro" id="IPR050218">
    <property type="entry name" value="LptD"/>
</dbReference>
<dbReference type="GO" id="GO:1990351">
    <property type="term" value="C:transporter complex"/>
    <property type="evidence" value="ECO:0007669"/>
    <property type="project" value="TreeGrafter"/>
</dbReference>
<dbReference type="EMBL" id="JGDB01000262">
    <property type="protein sequence ID" value="EXY88982.1"/>
    <property type="molecule type" value="Genomic_DNA"/>
</dbReference>
<gene>
    <name evidence="3" type="ORF">M125_4375</name>
</gene>
<dbReference type="PATRIC" id="fig|1339316.3.peg.4156"/>
<organism evidence="3 4">
    <name type="scientific">Bacteroides fragilis str. 3998T(B)3</name>
    <dbReference type="NCBI Taxonomy" id="1339316"/>
    <lineage>
        <taxon>Bacteria</taxon>
        <taxon>Pseudomonadati</taxon>
        <taxon>Bacteroidota</taxon>
        <taxon>Bacteroidia</taxon>
        <taxon>Bacteroidales</taxon>
        <taxon>Bacteroidaceae</taxon>
        <taxon>Bacteroides</taxon>
    </lineage>
</organism>
<feature type="region of interest" description="Disordered" evidence="1">
    <location>
        <begin position="746"/>
        <end position="779"/>
    </location>
</feature>
<feature type="domain" description="LPS-assembly protein LptD central" evidence="2">
    <location>
        <begin position="229"/>
        <end position="698"/>
    </location>
</feature>
<dbReference type="Proteomes" id="UP000020773">
    <property type="component" value="Unassembled WGS sequence"/>
</dbReference>
<evidence type="ECO:0000313" key="3">
    <source>
        <dbReference type="EMBL" id="EXY88982.1"/>
    </source>
</evidence>
<keyword evidence="3" id="KW-0808">Transferase</keyword>
<name>A0A015U2G1_BACFG</name>
<dbReference type="InterPro" id="IPR045659">
    <property type="entry name" value="LptD_2"/>
</dbReference>
<dbReference type="GO" id="GO:0016301">
    <property type="term" value="F:kinase activity"/>
    <property type="evidence" value="ECO:0007669"/>
    <property type="project" value="UniProtKB-KW"/>
</dbReference>
<protein>
    <submittedName>
        <fullName evidence="3">Putative kae1-associated kinase</fullName>
    </submittedName>
</protein>
<comment type="caution">
    <text evidence="3">The sequence shown here is derived from an EMBL/GenBank/DDBJ whole genome shotgun (WGS) entry which is preliminary data.</text>
</comment>
<dbReference type="AlphaFoldDB" id="A0A015U2G1"/>
<accession>A0A015U2G1</accession>
<evidence type="ECO:0000313" key="4">
    <source>
        <dbReference type="Proteomes" id="UP000020773"/>
    </source>
</evidence>
<dbReference type="Pfam" id="PF19838">
    <property type="entry name" value="LptD_2"/>
    <property type="match status" value="1"/>
</dbReference>
<dbReference type="RefSeq" id="WP_005790906.1">
    <property type="nucleotide sequence ID" value="NZ_JGDB01000262.1"/>
</dbReference>
<proteinExistence type="predicted"/>
<sequence>MTPLKANTIISSILLLILLMLPYEAMAQRRRVRELKGPVVYSPPKNDSLRVDTLKNDTLKANVLKADTLSAESVKKKKQPLDAPVVYSANDSIVFTQGGFAHLYGDGKVNYENIELGAEIITMNMDSSTVYARGVIDSVGVEKGKPVFKDGETPYETKAIRYNFKSKKGFINNVVTQQGEGYVVGNNAKKGANDELFMENGRYTTCDHHDHPHFYMQLTKAKVRPKKNVVTGPAYLVVEDVPLPLAVPFFFFPFSSSYSSGFVMPSYMDDSSRGFGLTGGGYYFAVSDLMDLKLTADIFTKGSWAANMETNYNKRYKYSGSLQAGYQVTKLGDKGMPDYSVAKDFKIVWNHRQDQKASPNSTFSASVNFATSSYERTNINNLYNSQLMTQNTKTSSVSYSRSFPDQKLTLAGTFNIAQTMRDSSIAVTLPDLNITLSTIFPFKRKRAVGEERWYEKISLRYSGRLTNSLKTKDDRLFKAGFREWENAMQHNIPVQATFTLFKYLQVVPSFNYTERWYTRKVMKSYDETTRKWDTHPGDTIHGFYRVFNYSASLALSTKMYGMYQPLFMKKKEIQIRHVFTPQISLNGSPSFGQFWEYYRDADGNDQYYSPYSSQQFGTAPREKSGTVSFDVSNNLEMKYRNKKDSLVKVSLIDEIGFNLSYNMAAKKQPWSNLNMRLRMKFKKFNNYTLNMNAVFATYAYTFDKSGNVIVGDRTEWSYGRFGRFQGWGSSINYTFNNDTWKKLFGKDKDNDQKKKKDGVDEEKGNSTGDEAVTEKRVEKAQADRDGYQVFKMPWSLNVNYSFRISEDRSKPINRNTMRYPFKYTQNINMSGNLKISNNWSFTFNSGYDFEAKEITQTSCTITRDLHCFNMSASISPFGRYRYYNFTIRATASILRDLKWDKRSQTQSNIQWY</sequence>
<reference evidence="3 4" key="1">
    <citation type="submission" date="2014-02" db="EMBL/GenBank/DDBJ databases">
        <authorList>
            <person name="Sears C."/>
            <person name="Carroll K."/>
            <person name="Sack B.R."/>
            <person name="Qadri F."/>
            <person name="Myers L.L."/>
            <person name="Chung G.-T."/>
            <person name="Escheverria P."/>
            <person name="Fraser C.M."/>
            <person name="Sadzewicz L."/>
            <person name="Shefchek K.A."/>
            <person name="Tallon L."/>
            <person name="Das S.P."/>
            <person name="Daugherty S."/>
            <person name="Mongodin E.F."/>
        </authorList>
    </citation>
    <scope>NUCLEOTIDE SEQUENCE [LARGE SCALE GENOMIC DNA]</scope>
    <source>
        <strain evidence="4">3998T(B)3</strain>
    </source>
</reference>
<keyword evidence="3" id="KW-0418">Kinase</keyword>
<feature type="compositionally biased region" description="Basic and acidic residues" evidence="1">
    <location>
        <begin position="746"/>
        <end position="764"/>
    </location>
</feature>
<dbReference type="GO" id="GO:0009279">
    <property type="term" value="C:cell outer membrane"/>
    <property type="evidence" value="ECO:0007669"/>
    <property type="project" value="TreeGrafter"/>
</dbReference>
<evidence type="ECO:0000256" key="1">
    <source>
        <dbReference type="SAM" id="MobiDB-lite"/>
    </source>
</evidence>
<evidence type="ECO:0000259" key="2">
    <source>
        <dbReference type="Pfam" id="PF19838"/>
    </source>
</evidence>
<dbReference type="PANTHER" id="PTHR30189:SF1">
    <property type="entry name" value="LPS-ASSEMBLY PROTEIN LPTD"/>
    <property type="match status" value="1"/>
</dbReference>